<dbReference type="KEGG" id="hau:Haur_4656"/>
<dbReference type="PRINTS" id="PR00344">
    <property type="entry name" value="BCTRLSENSOR"/>
</dbReference>
<comment type="catalytic activity">
    <reaction evidence="1">
        <text>ATP + protein L-histidine = ADP + protein N-phospho-L-histidine.</text>
        <dbReference type="EC" id="2.7.13.3"/>
    </reaction>
</comment>
<dbReference type="InterPro" id="IPR035965">
    <property type="entry name" value="PAS-like_dom_sf"/>
</dbReference>
<dbReference type="Gene3D" id="3.30.565.10">
    <property type="entry name" value="Histidine kinase-like ATPase, C-terminal domain"/>
    <property type="match status" value="1"/>
</dbReference>
<dbReference type="InterPro" id="IPR003661">
    <property type="entry name" value="HisK_dim/P_dom"/>
</dbReference>
<dbReference type="Pfam" id="PF00989">
    <property type="entry name" value="PAS"/>
    <property type="match status" value="1"/>
</dbReference>
<dbReference type="eggNOG" id="COG2203">
    <property type="taxonomic scope" value="Bacteria"/>
</dbReference>
<accession>A9B1A0</accession>
<dbReference type="PANTHER" id="PTHR43047">
    <property type="entry name" value="TWO-COMPONENT HISTIDINE PROTEIN KINASE"/>
    <property type="match status" value="1"/>
</dbReference>
<dbReference type="CDD" id="cd16922">
    <property type="entry name" value="HATPase_EvgS-ArcB-TorS-like"/>
    <property type="match status" value="1"/>
</dbReference>
<dbReference type="Pfam" id="PF00512">
    <property type="entry name" value="HisKA"/>
    <property type="match status" value="1"/>
</dbReference>
<dbReference type="InterPro" id="IPR004358">
    <property type="entry name" value="Sig_transdc_His_kin-like_C"/>
</dbReference>
<dbReference type="Gene3D" id="3.30.450.40">
    <property type="match status" value="2"/>
</dbReference>
<dbReference type="Proteomes" id="UP000000787">
    <property type="component" value="Chromosome"/>
</dbReference>
<dbReference type="InterPro" id="IPR005467">
    <property type="entry name" value="His_kinase_dom"/>
</dbReference>
<dbReference type="SUPFAM" id="SSF55874">
    <property type="entry name" value="ATPase domain of HSP90 chaperone/DNA topoisomerase II/histidine kinase"/>
    <property type="match status" value="1"/>
</dbReference>
<dbReference type="Pfam" id="PF02518">
    <property type="entry name" value="HATPase_c"/>
    <property type="match status" value="1"/>
</dbReference>
<evidence type="ECO:0000256" key="5">
    <source>
        <dbReference type="ARBA" id="ARBA00022777"/>
    </source>
</evidence>
<dbReference type="Gene3D" id="3.30.450.20">
    <property type="entry name" value="PAS domain"/>
    <property type="match status" value="1"/>
</dbReference>
<gene>
    <name evidence="9" type="ordered locus">Haur_4656</name>
</gene>
<dbReference type="NCBIfam" id="TIGR00229">
    <property type="entry name" value="sensory_box"/>
    <property type="match status" value="1"/>
</dbReference>
<reference evidence="9 10" key="1">
    <citation type="journal article" date="2011" name="Stand. Genomic Sci.">
        <title>Complete genome sequence of the filamentous gliding predatory bacterium Herpetosiphon aurantiacus type strain (114-95(T)).</title>
        <authorList>
            <person name="Kiss H."/>
            <person name="Nett M."/>
            <person name="Domin N."/>
            <person name="Martin K."/>
            <person name="Maresca J.A."/>
            <person name="Copeland A."/>
            <person name="Lapidus A."/>
            <person name="Lucas S."/>
            <person name="Berry K.W."/>
            <person name="Glavina Del Rio T."/>
            <person name="Dalin E."/>
            <person name="Tice H."/>
            <person name="Pitluck S."/>
            <person name="Richardson P."/>
            <person name="Bruce D."/>
            <person name="Goodwin L."/>
            <person name="Han C."/>
            <person name="Detter J.C."/>
            <person name="Schmutz J."/>
            <person name="Brettin T."/>
            <person name="Land M."/>
            <person name="Hauser L."/>
            <person name="Kyrpides N.C."/>
            <person name="Ivanova N."/>
            <person name="Goker M."/>
            <person name="Woyke T."/>
            <person name="Klenk H.P."/>
            <person name="Bryant D.A."/>
        </authorList>
    </citation>
    <scope>NUCLEOTIDE SEQUENCE [LARGE SCALE GENOMIC DNA]</scope>
    <source>
        <strain evidence="10">ATCC 23779 / DSM 785 / 114-95</strain>
    </source>
</reference>
<feature type="domain" description="Histidine kinase" evidence="7">
    <location>
        <begin position="455"/>
        <end position="674"/>
    </location>
</feature>
<evidence type="ECO:0000256" key="2">
    <source>
        <dbReference type="ARBA" id="ARBA00012438"/>
    </source>
</evidence>
<dbReference type="InterPro" id="IPR036890">
    <property type="entry name" value="HATPase_C_sf"/>
</dbReference>
<dbReference type="PANTHER" id="PTHR43047:SF72">
    <property type="entry name" value="OSMOSENSING HISTIDINE PROTEIN KINASE SLN1"/>
    <property type="match status" value="1"/>
</dbReference>
<dbReference type="InterPro" id="IPR029016">
    <property type="entry name" value="GAF-like_dom_sf"/>
</dbReference>
<dbReference type="EC" id="2.7.13.3" evidence="2"/>
<organism evidence="9 10">
    <name type="scientific">Herpetosiphon aurantiacus (strain ATCC 23779 / DSM 785 / 114-95)</name>
    <dbReference type="NCBI Taxonomy" id="316274"/>
    <lineage>
        <taxon>Bacteria</taxon>
        <taxon>Bacillati</taxon>
        <taxon>Chloroflexota</taxon>
        <taxon>Chloroflexia</taxon>
        <taxon>Herpetosiphonales</taxon>
        <taxon>Herpetosiphonaceae</taxon>
        <taxon>Herpetosiphon</taxon>
    </lineage>
</organism>
<dbReference type="SUPFAM" id="SSF55785">
    <property type="entry name" value="PYP-like sensor domain (PAS domain)"/>
    <property type="match status" value="1"/>
</dbReference>
<dbReference type="FunFam" id="3.30.565.10:FF:000006">
    <property type="entry name" value="Sensor histidine kinase WalK"/>
    <property type="match status" value="1"/>
</dbReference>
<dbReference type="GO" id="GO:0005886">
    <property type="term" value="C:plasma membrane"/>
    <property type="evidence" value="ECO:0007669"/>
    <property type="project" value="TreeGrafter"/>
</dbReference>
<name>A9B1A0_HERA2</name>
<dbReference type="HOGENOM" id="CLU_388237_0_0_0"/>
<dbReference type="SUPFAM" id="SSF55781">
    <property type="entry name" value="GAF domain-like"/>
    <property type="match status" value="2"/>
</dbReference>
<evidence type="ECO:0000256" key="3">
    <source>
        <dbReference type="ARBA" id="ARBA00022553"/>
    </source>
</evidence>
<evidence type="ECO:0000259" key="8">
    <source>
        <dbReference type="PROSITE" id="PS50112"/>
    </source>
</evidence>
<dbReference type="PROSITE" id="PS50109">
    <property type="entry name" value="HIS_KIN"/>
    <property type="match status" value="1"/>
</dbReference>
<dbReference type="BioCyc" id="HAUR316274:GHYA-4713-MONOMER"/>
<evidence type="ECO:0000313" key="9">
    <source>
        <dbReference type="EMBL" id="ABX07287.1"/>
    </source>
</evidence>
<sequence>MADVATTQNHARPISGFQLLAIAEAINNAANLSSLVATVAELCATGFGVEVVKLGLLDNEHHSGSSTPYLYGNPSKATQKLLDQAIAQTIEQKTALLPSNDESAQAQLLVLPLLASQQLIGFLALLLPKKGRWSAEAIEAAQLLAHNLALAISAVQLKDYTAKRNQEINTLNDIAATITSSLDPRQVYRLVVKKINEYFQVEAGSLLLLDPVTNELVFVMTLEAGEEKLAGVRVPPGQGLVGAAITTRQPVVVLDAQNDPRFYRRVSEDVGFVTRSVLCVPMLVKNREIGVIQLLNKLEGVFNTEDTQRLQAMANTVGVAIDNANLFHEVSQNRNRLQALLNSTTDGILMIDPDDVVLTANPMLGELFGWEWRNIIGEAGSDILARIKEQSRVVNELPNSETCEIEVLRPRTRYVRQEPLPVRNNFGNVIGTLIVFHDITEEYQLAQIREDYMGMLVHDLRAPLTAIINGMTMVRRGFAGPINDQQRELLDIANNSSQEMVGMINTLLDISKMEAGELVLNRAPCSAYEIVDRASERLINSARSVDISINLDMALNLPIIDADQDKIVRILQNLLDNAIKFTPVGGSVTIRVRQLTDNEKQTICWSVIDAGPGIPESYRAKIFDKFVQVAGQRKGTGLGLAFAKLASEAHGGRIWVESVEGEGSTFSFTIPYEPAVK</sequence>
<dbReference type="InterPro" id="IPR003018">
    <property type="entry name" value="GAF"/>
</dbReference>
<dbReference type="InterPro" id="IPR036097">
    <property type="entry name" value="HisK_dim/P_sf"/>
</dbReference>
<keyword evidence="6" id="KW-0902">Two-component regulatory system</keyword>
<feature type="domain" description="PAS" evidence="8">
    <location>
        <begin position="333"/>
        <end position="378"/>
    </location>
</feature>
<dbReference type="SMART" id="SM00388">
    <property type="entry name" value="HisKA"/>
    <property type="match status" value="1"/>
</dbReference>
<evidence type="ECO:0000256" key="4">
    <source>
        <dbReference type="ARBA" id="ARBA00022679"/>
    </source>
</evidence>
<proteinExistence type="predicted"/>
<dbReference type="InterPro" id="IPR013767">
    <property type="entry name" value="PAS_fold"/>
</dbReference>
<keyword evidence="3" id="KW-0597">Phosphoprotein</keyword>
<dbReference type="SMART" id="SM00065">
    <property type="entry name" value="GAF"/>
    <property type="match status" value="2"/>
</dbReference>
<dbReference type="GO" id="GO:0009927">
    <property type="term" value="F:histidine phosphotransfer kinase activity"/>
    <property type="evidence" value="ECO:0007669"/>
    <property type="project" value="TreeGrafter"/>
</dbReference>
<keyword evidence="5 9" id="KW-0418">Kinase</keyword>
<evidence type="ECO:0000313" key="10">
    <source>
        <dbReference type="Proteomes" id="UP000000787"/>
    </source>
</evidence>
<dbReference type="Gene3D" id="1.10.287.130">
    <property type="match status" value="1"/>
</dbReference>
<dbReference type="CDD" id="cd00130">
    <property type="entry name" value="PAS"/>
    <property type="match status" value="1"/>
</dbReference>
<evidence type="ECO:0000259" key="7">
    <source>
        <dbReference type="PROSITE" id="PS50109"/>
    </source>
</evidence>
<dbReference type="GO" id="GO:0006355">
    <property type="term" value="P:regulation of DNA-templated transcription"/>
    <property type="evidence" value="ECO:0007669"/>
    <property type="project" value="InterPro"/>
</dbReference>
<dbReference type="eggNOG" id="COG5002">
    <property type="taxonomic scope" value="Bacteria"/>
</dbReference>
<dbReference type="InParanoid" id="A9B1A0"/>
<keyword evidence="10" id="KW-1185">Reference proteome</keyword>
<evidence type="ECO:0000256" key="6">
    <source>
        <dbReference type="ARBA" id="ARBA00023012"/>
    </source>
</evidence>
<protein>
    <recommendedName>
        <fullName evidence="2">histidine kinase</fullName>
        <ecNumber evidence="2">2.7.13.3</ecNumber>
    </recommendedName>
</protein>
<dbReference type="SMART" id="SM00387">
    <property type="entry name" value="HATPase_c"/>
    <property type="match status" value="1"/>
</dbReference>
<dbReference type="SUPFAM" id="SSF47384">
    <property type="entry name" value="Homodimeric domain of signal transducing histidine kinase"/>
    <property type="match status" value="1"/>
</dbReference>
<dbReference type="InterPro" id="IPR000014">
    <property type="entry name" value="PAS"/>
</dbReference>
<dbReference type="Pfam" id="PF01590">
    <property type="entry name" value="GAF"/>
    <property type="match status" value="2"/>
</dbReference>
<evidence type="ECO:0000256" key="1">
    <source>
        <dbReference type="ARBA" id="ARBA00000085"/>
    </source>
</evidence>
<dbReference type="PROSITE" id="PS50112">
    <property type="entry name" value="PAS"/>
    <property type="match status" value="1"/>
</dbReference>
<dbReference type="CDD" id="cd00082">
    <property type="entry name" value="HisKA"/>
    <property type="match status" value="1"/>
</dbReference>
<dbReference type="GO" id="GO:0000155">
    <property type="term" value="F:phosphorelay sensor kinase activity"/>
    <property type="evidence" value="ECO:0007669"/>
    <property type="project" value="InterPro"/>
</dbReference>
<dbReference type="InterPro" id="IPR003594">
    <property type="entry name" value="HATPase_dom"/>
</dbReference>
<dbReference type="EMBL" id="CP000875">
    <property type="protein sequence ID" value="ABX07287.1"/>
    <property type="molecule type" value="Genomic_DNA"/>
</dbReference>
<keyword evidence="4" id="KW-0808">Transferase</keyword>
<dbReference type="AlphaFoldDB" id="A9B1A0"/>
<dbReference type="SMART" id="SM00091">
    <property type="entry name" value="PAS"/>
    <property type="match status" value="1"/>
</dbReference>
<dbReference type="STRING" id="316274.Haur_4656"/>